<feature type="transmembrane region" description="Helical" evidence="1">
    <location>
        <begin position="238"/>
        <end position="255"/>
    </location>
</feature>
<dbReference type="Proteomes" id="UP001301140">
    <property type="component" value="Unassembled WGS sequence"/>
</dbReference>
<proteinExistence type="predicted"/>
<name>A0AAP4D5W0_9PROT</name>
<feature type="transmembrane region" description="Helical" evidence="1">
    <location>
        <begin position="336"/>
        <end position="354"/>
    </location>
</feature>
<evidence type="ECO:0000313" key="2">
    <source>
        <dbReference type="EMBL" id="MDF1586960.1"/>
    </source>
</evidence>
<feature type="transmembrane region" description="Helical" evidence="1">
    <location>
        <begin position="215"/>
        <end position="232"/>
    </location>
</feature>
<feature type="transmembrane region" description="Helical" evidence="1">
    <location>
        <begin position="59"/>
        <end position="76"/>
    </location>
</feature>
<keyword evidence="1" id="KW-0472">Membrane</keyword>
<accession>A0AAP4D5W0</accession>
<dbReference type="InterPro" id="IPR010266">
    <property type="entry name" value="NnrS"/>
</dbReference>
<feature type="transmembrane region" description="Helical" evidence="1">
    <location>
        <begin position="88"/>
        <end position="107"/>
    </location>
</feature>
<gene>
    <name evidence="2" type="ORF">PZ740_11285</name>
</gene>
<feature type="transmembrane region" description="Helical" evidence="1">
    <location>
        <begin position="366"/>
        <end position="385"/>
    </location>
</feature>
<dbReference type="EMBL" id="JARGEQ010000102">
    <property type="protein sequence ID" value="MDF1586960.1"/>
    <property type="molecule type" value="Genomic_DNA"/>
</dbReference>
<dbReference type="RefSeq" id="WP_327789381.1">
    <property type="nucleotide sequence ID" value="NZ_JARGEQ010000102.1"/>
</dbReference>
<feature type="transmembrane region" description="Helical" evidence="1">
    <location>
        <begin position="293"/>
        <end position="315"/>
    </location>
</feature>
<feature type="transmembrane region" description="Helical" evidence="1">
    <location>
        <begin position="113"/>
        <end position="131"/>
    </location>
</feature>
<feature type="transmembrane region" description="Helical" evidence="1">
    <location>
        <begin position="143"/>
        <end position="165"/>
    </location>
</feature>
<sequence length="390" mass="40504">MREPAGLARIPLLGYGFRPFFLGAALWAVAAMALWIGALTGSVERLDRFGALSWHVHEFLFGYVAAVMAGFLLTAIPSWTGRPPVRGGLLLTLLAAWLAGRLALLSGEALGPLQAAAIDSLFLVLLAAVVAREIMAAGNRRNLKVALLVSALALANILFHAELIATGAADLALRGGIALVVGLIMLIGGRIVPAFTRNWLAGRHATLLPAAFDRLDAASLAVAAAALVAWVALPDAALTGLALCAAGVLQGVRLSRWRGRDTWREPLLLVLHLGYAFVPLGFLLVGAGQLTGIVLPTAALHAWTAGAMGVMTLAVMTRASLGHCGRALTASIPTRGIFVAIIIAALLRVLASLAPAAGSLLVELSAVAWLAAFAGFLAAYGPMLMRRRAA</sequence>
<reference evidence="2 3" key="1">
    <citation type="submission" date="2023-03" db="EMBL/GenBank/DDBJ databases">
        <title>YIM 152171 draft genome.</title>
        <authorList>
            <person name="Yang Z."/>
        </authorList>
    </citation>
    <scope>NUCLEOTIDE SEQUENCE [LARGE SCALE GENOMIC DNA]</scope>
    <source>
        <strain evidence="2 3">YIM 152171</strain>
    </source>
</reference>
<keyword evidence="3" id="KW-1185">Reference proteome</keyword>
<evidence type="ECO:0000313" key="3">
    <source>
        <dbReference type="Proteomes" id="UP001301140"/>
    </source>
</evidence>
<protein>
    <submittedName>
        <fullName evidence="2">NnrS family protein</fullName>
    </submittedName>
</protein>
<feature type="transmembrane region" description="Helical" evidence="1">
    <location>
        <begin position="20"/>
        <end position="39"/>
    </location>
</feature>
<feature type="transmembrane region" description="Helical" evidence="1">
    <location>
        <begin position="267"/>
        <end position="287"/>
    </location>
</feature>
<comment type="caution">
    <text evidence="2">The sequence shown here is derived from an EMBL/GenBank/DDBJ whole genome shotgun (WGS) entry which is preliminary data.</text>
</comment>
<evidence type="ECO:0000256" key="1">
    <source>
        <dbReference type="SAM" id="Phobius"/>
    </source>
</evidence>
<keyword evidence="1" id="KW-0812">Transmembrane</keyword>
<organism evidence="2 3">
    <name type="scientific">Marinimicrococcus flavescens</name>
    <dbReference type="NCBI Taxonomy" id="3031815"/>
    <lineage>
        <taxon>Bacteria</taxon>
        <taxon>Pseudomonadati</taxon>
        <taxon>Pseudomonadota</taxon>
        <taxon>Alphaproteobacteria</taxon>
        <taxon>Geminicoccales</taxon>
        <taxon>Geminicoccaceae</taxon>
        <taxon>Marinimicrococcus</taxon>
    </lineage>
</organism>
<dbReference type="Pfam" id="PF05940">
    <property type="entry name" value="NnrS"/>
    <property type="match status" value="1"/>
</dbReference>
<dbReference type="AlphaFoldDB" id="A0AAP4D5W0"/>
<keyword evidence="1" id="KW-1133">Transmembrane helix</keyword>
<feature type="transmembrane region" description="Helical" evidence="1">
    <location>
        <begin position="171"/>
        <end position="195"/>
    </location>
</feature>